<dbReference type="EC" id="3.2.1.51" evidence="2"/>
<feature type="chain" id="PRO_5045553280" description="alpha-L-fucosidase" evidence="6">
    <location>
        <begin position="24"/>
        <end position="473"/>
    </location>
</feature>
<dbReference type="InterPro" id="IPR017853">
    <property type="entry name" value="GH"/>
</dbReference>
<organism evidence="8 9">
    <name type="scientific">Prorocentrum cordatum</name>
    <dbReference type="NCBI Taxonomy" id="2364126"/>
    <lineage>
        <taxon>Eukaryota</taxon>
        <taxon>Sar</taxon>
        <taxon>Alveolata</taxon>
        <taxon>Dinophyceae</taxon>
        <taxon>Prorocentrales</taxon>
        <taxon>Prorocentraceae</taxon>
        <taxon>Prorocentrum</taxon>
    </lineage>
</organism>
<comment type="caution">
    <text evidence="8">The sequence shown here is derived from an EMBL/GenBank/DDBJ whole genome shotgun (WGS) entry which is preliminary data.</text>
</comment>
<reference evidence="8" key="1">
    <citation type="submission" date="2023-10" db="EMBL/GenBank/DDBJ databases">
        <authorList>
            <person name="Chen Y."/>
            <person name="Shah S."/>
            <person name="Dougan E. K."/>
            <person name="Thang M."/>
            <person name="Chan C."/>
        </authorList>
    </citation>
    <scope>NUCLEOTIDE SEQUENCE [LARGE SCALE GENOMIC DNA]</scope>
</reference>
<evidence type="ECO:0000256" key="6">
    <source>
        <dbReference type="SAM" id="SignalP"/>
    </source>
</evidence>
<protein>
    <recommendedName>
        <fullName evidence="2">alpha-L-fucosidase</fullName>
        <ecNumber evidence="2">3.2.1.51</ecNumber>
    </recommendedName>
</protein>
<gene>
    <name evidence="8" type="ORF">PCOR1329_LOCUS9717</name>
</gene>
<comment type="similarity">
    <text evidence="1">Belongs to the glycosyl hydrolase 29 family.</text>
</comment>
<dbReference type="PANTHER" id="PTHR10030">
    <property type="entry name" value="ALPHA-L-FUCOSIDASE"/>
    <property type="match status" value="1"/>
</dbReference>
<evidence type="ECO:0000259" key="7">
    <source>
        <dbReference type="Pfam" id="PF01120"/>
    </source>
</evidence>
<dbReference type="SMART" id="SM00812">
    <property type="entry name" value="Alpha_L_fucos"/>
    <property type="match status" value="1"/>
</dbReference>
<evidence type="ECO:0000313" key="8">
    <source>
        <dbReference type="EMBL" id="CAK0802088.1"/>
    </source>
</evidence>
<dbReference type="Gene3D" id="2.60.120.260">
    <property type="entry name" value="Galactose-binding domain-like"/>
    <property type="match status" value="1"/>
</dbReference>
<keyword evidence="4" id="KW-0378">Hydrolase</keyword>
<evidence type="ECO:0000313" key="9">
    <source>
        <dbReference type="Proteomes" id="UP001189429"/>
    </source>
</evidence>
<evidence type="ECO:0000256" key="4">
    <source>
        <dbReference type="ARBA" id="ARBA00022801"/>
    </source>
</evidence>
<evidence type="ECO:0000256" key="3">
    <source>
        <dbReference type="ARBA" id="ARBA00022729"/>
    </source>
</evidence>
<feature type="signal peptide" evidence="6">
    <location>
        <begin position="1"/>
        <end position="23"/>
    </location>
</feature>
<proteinExistence type="inferred from homology"/>
<dbReference type="Proteomes" id="UP001189429">
    <property type="component" value="Unassembled WGS sequence"/>
</dbReference>
<evidence type="ECO:0000256" key="1">
    <source>
        <dbReference type="ARBA" id="ARBA00007951"/>
    </source>
</evidence>
<sequence length="473" mass="51837">MSLFQPRSAQAAFSFAFLLRVTADRSTVPLPTTPQLLYQQHEIMALVHFNMATFAHDGDPGCGPDNWNQKASYATGPTSDPATFNPEGLNVSNWAESMVALGAKHAVLTAKHGCGHLLWPTRTPLPDGRDYTYCVGKNASAIKRDVLKEFSDTMLRFGIGHGFYYSLTNNFYLNVQGHNVQNTSLLPGQEKVSQDEFEAIALSQVTELWTDYGHLSEIWFDGGYTSDMKDNITSLLNLRQPTAASFGGYGVSPNPVCWVGTESGAPGGEVWSTGTSNLGDPNSTVFCPKACDTTLQEGDHWFWTSSNDIRSLTELIDVYHGTVGRNGMLELDFAINRSGLVDEAHAERYKEFGDWIRACYGTPVVSTAVTGTYAELETPPGSPQIDRVMLQEDLASGQRVRAYRVEYLLQGKWTLFSSGRSIGHKRIDLGNPISGSQIKFKLNITDYIGGGPLIQNFAIFAACPSDAEEIVVV</sequence>
<accession>A0ABN9QB53</accession>
<name>A0ABN9QB53_9DINO</name>
<keyword evidence="3 6" id="KW-0732">Signal</keyword>
<dbReference type="SUPFAM" id="SSF51445">
    <property type="entry name" value="(Trans)glycosidases"/>
    <property type="match status" value="1"/>
</dbReference>
<evidence type="ECO:0000256" key="2">
    <source>
        <dbReference type="ARBA" id="ARBA00012662"/>
    </source>
</evidence>
<dbReference type="EMBL" id="CAUYUJ010002725">
    <property type="protein sequence ID" value="CAK0802088.1"/>
    <property type="molecule type" value="Genomic_DNA"/>
</dbReference>
<dbReference type="PANTHER" id="PTHR10030:SF37">
    <property type="entry name" value="ALPHA-L-FUCOSIDASE-RELATED"/>
    <property type="match status" value="1"/>
</dbReference>
<feature type="domain" description="Glycoside hydrolase family 29 N-terminal" evidence="7">
    <location>
        <begin position="82"/>
        <end position="357"/>
    </location>
</feature>
<keyword evidence="9" id="KW-1185">Reference proteome</keyword>
<keyword evidence="5" id="KW-0326">Glycosidase</keyword>
<evidence type="ECO:0000256" key="5">
    <source>
        <dbReference type="ARBA" id="ARBA00023295"/>
    </source>
</evidence>
<dbReference type="Pfam" id="PF01120">
    <property type="entry name" value="Alpha_L_fucos"/>
    <property type="match status" value="1"/>
</dbReference>
<dbReference type="InterPro" id="IPR000933">
    <property type="entry name" value="Glyco_hydro_29"/>
</dbReference>
<dbReference type="InterPro" id="IPR057739">
    <property type="entry name" value="Glyco_hydro_29_N"/>
</dbReference>
<dbReference type="Gene3D" id="3.20.20.80">
    <property type="entry name" value="Glycosidases"/>
    <property type="match status" value="1"/>
</dbReference>